<accession>A0A161Y1I7</accession>
<protein>
    <submittedName>
        <fullName evidence="1">Uncharacterized protein</fullName>
    </submittedName>
</protein>
<organism evidence="1">
    <name type="scientific">Daucus carota subsp. sativus</name>
    <name type="common">Carrot</name>
    <dbReference type="NCBI Taxonomy" id="79200"/>
    <lineage>
        <taxon>Eukaryota</taxon>
        <taxon>Viridiplantae</taxon>
        <taxon>Streptophyta</taxon>
        <taxon>Embryophyta</taxon>
        <taxon>Tracheophyta</taxon>
        <taxon>Spermatophyta</taxon>
        <taxon>Magnoliopsida</taxon>
        <taxon>eudicotyledons</taxon>
        <taxon>Gunneridae</taxon>
        <taxon>Pentapetalae</taxon>
        <taxon>asterids</taxon>
        <taxon>campanulids</taxon>
        <taxon>Apiales</taxon>
        <taxon>Apiaceae</taxon>
        <taxon>Apioideae</taxon>
        <taxon>Scandiceae</taxon>
        <taxon>Daucinae</taxon>
        <taxon>Daucus</taxon>
        <taxon>Daucus sect. Daucus</taxon>
    </lineage>
</organism>
<gene>
    <name evidence="1" type="ORF">DCAR_011783</name>
    <name evidence="2" type="ORF">DCAR_0313305</name>
</gene>
<dbReference type="AlphaFoldDB" id="A0A161Y1I7"/>
<evidence type="ECO:0000313" key="3">
    <source>
        <dbReference type="Proteomes" id="UP000077755"/>
    </source>
</evidence>
<dbReference type="EMBL" id="CP093345">
    <property type="protein sequence ID" value="WOG94015.1"/>
    <property type="molecule type" value="Genomic_DNA"/>
</dbReference>
<sequence>MKVTNGVLRKRKKTKSNTCLNCTVHTCKVTWGQNMKGGSADCMQSVSVAGSRVCESTCTRRVTS</sequence>
<reference evidence="1" key="1">
    <citation type="journal article" date="2016" name="Nat. Genet.">
        <title>A high-quality carrot genome assembly provides new insights into carotenoid accumulation and asterid genome evolution.</title>
        <authorList>
            <person name="Iorizzo M."/>
            <person name="Ellison S."/>
            <person name="Senalik D."/>
            <person name="Zeng P."/>
            <person name="Satapoomin P."/>
            <person name="Huang J."/>
            <person name="Bowman M."/>
            <person name="Iovene M."/>
            <person name="Sanseverino W."/>
            <person name="Cavagnaro P."/>
            <person name="Yildiz M."/>
            <person name="Macko-Podgorni A."/>
            <person name="Moranska E."/>
            <person name="Grzebelus E."/>
            <person name="Grzebelus D."/>
            <person name="Ashrafi H."/>
            <person name="Zheng Z."/>
            <person name="Cheng S."/>
            <person name="Spooner D."/>
            <person name="Van Deynze A."/>
            <person name="Simon P."/>
        </authorList>
    </citation>
    <scope>NUCLEOTIDE SEQUENCE [LARGE SCALE GENOMIC DNA]</scope>
    <source>
        <tissue evidence="1">Leaf</tissue>
    </source>
</reference>
<evidence type="ECO:0000313" key="1">
    <source>
        <dbReference type="EMBL" id="KZN03027.1"/>
    </source>
</evidence>
<evidence type="ECO:0000313" key="2">
    <source>
        <dbReference type="EMBL" id="WOG94015.1"/>
    </source>
</evidence>
<dbReference type="Proteomes" id="UP000077755">
    <property type="component" value="Chromosome 3"/>
</dbReference>
<keyword evidence="3" id="KW-1185">Reference proteome</keyword>
<proteinExistence type="predicted"/>
<reference evidence="2" key="2">
    <citation type="submission" date="2022-03" db="EMBL/GenBank/DDBJ databases">
        <title>Draft title - Genomic analysis of global carrot germplasm unveils the trajectory of domestication and the origin of high carotenoid orange carrot.</title>
        <authorList>
            <person name="Iorizzo M."/>
            <person name="Ellison S."/>
            <person name="Senalik D."/>
            <person name="Macko-Podgorni A."/>
            <person name="Grzebelus D."/>
            <person name="Bostan H."/>
            <person name="Rolling W."/>
            <person name="Curaba J."/>
            <person name="Simon P."/>
        </authorList>
    </citation>
    <scope>NUCLEOTIDE SEQUENCE</scope>
    <source>
        <tissue evidence="2">Leaf</tissue>
    </source>
</reference>
<name>A0A161Y1I7_DAUCS</name>
<dbReference type="Gramene" id="KZN03027">
    <property type="protein sequence ID" value="KZN03027"/>
    <property type="gene ID" value="DCAR_011783"/>
</dbReference>
<dbReference type="EMBL" id="LNRQ01000003">
    <property type="protein sequence ID" value="KZN03027.1"/>
    <property type="molecule type" value="Genomic_DNA"/>
</dbReference>